<name>A0A9D1NNQ8_9BACT</name>
<dbReference type="Proteomes" id="UP000886845">
    <property type="component" value="Unassembled WGS sequence"/>
</dbReference>
<dbReference type="PANTHER" id="PTHR43377">
    <property type="entry name" value="BILIVERDIN REDUCTASE A"/>
    <property type="match status" value="1"/>
</dbReference>
<dbReference type="Pfam" id="PF02894">
    <property type="entry name" value="GFO_IDH_MocA_C"/>
    <property type="match status" value="1"/>
</dbReference>
<dbReference type="AlphaFoldDB" id="A0A9D1NNQ8"/>
<dbReference type="SUPFAM" id="SSF55347">
    <property type="entry name" value="Glyceraldehyde-3-phosphate dehydrogenase-like, C-terminal domain"/>
    <property type="match status" value="1"/>
</dbReference>
<dbReference type="InterPro" id="IPR051450">
    <property type="entry name" value="Gfo/Idh/MocA_Oxidoreductases"/>
</dbReference>
<dbReference type="Gene3D" id="3.30.360.10">
    <property type="entry name" value="Dihydrodipicolinate Reductase, domain 2"/>
    <property type="match status" value="1"/>
</dbReference>
<evidence type="ECO:0000313" key="3">
    <source>
        <dbReference type="Proteomes" id="UP000886845"/>
    </source>
</evidence>
<sequence length="267" mass="29538">IGDVVSIQHLEQVGYMHAAHSFCRGNWGNTERATPMILQKCCHDFDQFVWWLGGRKCTGVSSFGETSLFNAAHRPEGAPARCLDCPAAIERKCPFSARKIYLERQDWRYPFVDKSDAAMEKMLREGPYGRCVYACDNDAVDHQVVNLRFEGGVTVAHQMESFTYAGGRKTRVFGTRGEIVGDGRTLTIHHFDTRTTELWDSALEAGLAQGSGHGGGDYGLMDELVRLLTEGDPATFPAIFEASLESHRIAFAAEASRRAQGALMLAK</sequence>
<reference evidence="2" key="1">
    <citation type="submission" date="2020-10" db="EMBL/GenBank/DDBJ databases">
        <authorList>
            <person name="Gilroy R."/>
        </authorList>
    </citation>
    <scope>NUCLEOTIDE SEQUENCE</scope>
    <source>
        <strain evidence="2">35461</strain>
    </source>
</reference>
<dbReference type="EMBL" id="DVOR01000249">
    <property type="protein sequence ID" value="HIV10035.1"/>
    <property type="molecule type" value="Genomic_DNA"/>
</dbReference>
<reference evidence="2" key="2">
    <citation type="journal article" date="2021" name="PeerJ">
        <title>Extensive microbial diversity within the chicken gut microbiome revealed by metagenomics and culture.</title>
        <authorList>
            <person name="Gilroy R."/>
            <person name="Ravi A."/>
            <person name="Getino M."/>
            <person name="Pursley I."/>
            <person name="Horton D.L."/>
            <person name="Alikhan N.F."/>
            <person name="Baker D."/>
            <person name="Gharbi K."/>
            <person name="Hall N."/>
            <person name="Watson M."/>
            <person name="Adriaenssens E.M."/>
            <person name="Foster-Nyarko E."/>
            <person name="Jarju S."/>
            <person name="Secka A."/>
            <person name="Antonio M."/>
            <person name="Oren A."/>
            <person name="Chaudhuri R.R."/>
            <person name="La Ragione R."/>
            <person name="Hildebrand F."/>
            <person name="Pallen M.J."/>
        </authorList>
    </citation>
    <scope>NUCLEOTIDE SEQUENCE</scope>
    <source>
        <strain evidence="2">35461</strain>
    </source>
</reference>
<protein>
    <submittedName>
        <fullName evidence="2">Gfo/Idh/MocA family oxidoreductase</fullName>
    </submittedName>
</protein>
<dbReference type="InterPro" id="IPR004104">
    <property type="entry name" value="Gfo/Idh/MocA-like_OxRdtase_C"/>
</dbReference>
<evidence type="ECO:0000259" key="1">
    <source>
        <dbReference type="Pfam" id="PF02894"/>
    </source>
</evidence>
<evidence type="ECO:0000313" key="2">
    <source>
        <dbReference type="EMBL" id="HIV10035.1"/>
    </source>
</evidence>
<feature type="domain" description="Gfo/Idh/MocA-like oxidoreductase C-terminal" evidence="1">
    <location>
        <begin position="1"/>
        <end position="191"/>
    </location>
</feature>
<proteinExistence type="predicted"/>
<accession>A0A9D1NNQ8</accession>
<organism evidence="2 3">
    <name type="scientific">Candidatus Spyradenecus faecavium</name>
    <dbReference type="NCBI Taxonomy" id="2840947"/>
    <lineage>
        <taxon>Bacteria</taxon>
        <taxon>Pseudomonadati</taxon>
        <taxon>Lentisphaerota</taxon>
        <taxon>Lentisphaeria</taxon>
        <taxon>Lentisphaerales</taxon>
        <taxon>Lentisphaeraceae</taxon>
        <taxon>Lentisphaeraceae incertae sedis</taxon>
        <taxon>Candidatus Spyradenecus</taxon>
    </lineage>
</organism>
<gene>
    <name evidence="2" type="ORF">IAC79_07975</name>
</gene>
<feature type="non-terminal residue" evidence="2">
    <location>
        <position position="1"/>
    </location>
</feature>
<dbReference type="PANTHER" id="PTHR43377:SF2">
    <property type="entry name" value="BINDING ROSSMANN FOLD OXIDOREDUCTASE, PUTATIVE (AFU_ORTHOLOGUE AFUA_4G00560)-RELATED"/>
    <property type="match status" value="1"/>
</dbReference>
<comment type="caution">
    <text evidence="2">The sequence shown here is derived from an EMBL/GenBank/DDBJ whole genome shotgun (WGS) entry which is preliminary data.</text>
</comment>